<dbReference type="GeneID" id="66116083"/>
<dbReference type="SMART" id="SM00022">
    <property type="entry name" value="PLAc"/>
    <property type="match status" value="1"/>
</dbReference>
<dbReference type="GO" id="GO:0046475">
    <property type="term" value="P:glycerophospholipid catabolic process"/>
    <property type="evidence" value="ECO:0007669"/>
    <property type="project" value="TreeGrafter"/>
</dbReference>
<dbReference type="GO" id="GO:0004623">
    <property type="term" value="F:phospholipase A2 activity"/>
    <property type="evidence" value="ECO:0007669"/>
    <property type="project" value="TreeGrafter"/>
</dbReference>
<dbReference type="SUPFAM" id="SSF52151">
    <property type="entry name" value="FabD/lysophospholipase-like"/>
    <property type="match status" value="1"/>
</dbReference>
<dbReference type="FunFam" id="3.40.1090.10:FF:000010">
    <property type="entry name" value="Lysophospholipase"/>
    <property type="match status" value="1"/>
</dbReference>
<dbReference type="PANTHER" id="PTHR10728">
    <property type="entry name" value="CYTOSOLIC PHOSPHOLIPASE A2"/>
    <property type="match status" value="1"/>
</dbReference>
<dbReference type="PROSITE" id="PS51210">
    <property type="entry name" value="PLA2C"/>
    <property type="match status" value="1"/>
</dbReference>
<evidence type="ECO:0000313" key="13">
    <source>
        <dbReference type="Proteomes" id="UP000790833"/>
    </source>
</evidence>
<keyword evidence="13" id="KW-1185">Reference proteome</keyword>
<dbReference type="GO" id="GO:0005886">
    <property type="term" value="C:plasma membrane"/>
    <property type="evidence" value="ECO:0007669"/>
    <property type="project" value="TreeGrafter"/>
</dbReference>
<dbReference type="GO" id="GO:0005829">
    <property type="term" value="C:cytosol"/>
    <property type="evidence" value="ECO:0007669"/>
    <property type="project" value="TreeGrafter"/>
</dbReference>
<protein>
    <recommendedName>
        <fullName evidence="2 10">Lysophospholipase</fullName>
        <ecNumber evidence="2 10">3.1.1.5</ecNumber>
    </recommendedName>
</protein>
<evidence type="ECO:0000313" key="12">
    <source>
        <dbReference type="EMBL" id="KAG7191920.1"/>
    </source>
</evidence>
<dbReference type="PANTHER" id="PTHR10728:SF33">
    <property type="entry name" value="LYSOPHOSPHOLIPASE 1-RELATED"/>
    <property type="match status" value="1"/>
</dbReference>
<gene>
    <name evidence="12" type="primary">PLB1_2</name>
    <name evidence="12" type="ORF">KQ657_002709</name>
</gene>
<dbReference type="EMBL" id="JAHMUF010000022">
    <property type="protein sequence ID" value="KAG7191920.1"/>
    <property type="molecule type" value="Genomic_DNA"/>
</dbReference>
<dbReference type="AlphaFoldDB" id="A0A9P8AGY3"/>
<keyword evidence="7" id="KW-0325">Glycoprotein</keyword>
<evidence type="ECO:0000256" key="2">
    <source>
        <dbReference type="ARBA" id="ARBA00013274"/>
    </source>
</evidence>
<accession>A0A9P8AGY3</accession>
<dbReference type="Gene3D" id="3.40.1090.10">
    <property type="entry name" value="Cytosolic phospholipase A2 catalytic domain"/>
    <property type="match status" value="1"/>
</dbReference>
<dbReference type="InterPro" id="IPR016035">
    <property type="entry name" value="Acyl_Trfase/lysoPLipase"/>
</dbReference>
<dbReference type="GO" id="GO:0005783">
    <property type="term" value="C:endoplasmic reticulum"/>
    <property type="evidence" value="ECO:0007669"/>
    <property type="project" value="TreeGrafter"/>
</dbReference>
<name>A0A9P8AGY3_9ASCO</name>
<dbReference type="RefSeq" id="XP_043047472.1">
    <property type="nucleotide sequence ID" value="XM_043193463.1"/>
</dbReference>
<evidence type="ECO:0000256" key="8">
    <source>
        <dbReference type="ARBA" id="ARBA00059407"/>
    </source>
</evidence>
<dbReference type="EC" id="3.1.1.5" evidence="2 10"/>
<keyword evidence="4 9" id="KW-0378">Hydrolase</keyword>
<evidence type="ECO:0000256" key="4">
    <source>
        <dbReference type="ARBA" id="ARBA00022801"/>
    </source>
</evidence>
<feature type="domain" description="PLA2c" evidence="11">
    <location>
        <begin position="74"/>
        <end position="620"/>
    </location>
</feature>
<comment type="catalytic activity">
    <reaction evidence="10">
        <text>a 1-acyl-sn-glycero-3-phosphocholine + H2O = sn-glycerol 3-phosphocholine + a fatty acid + H(+)</text>
        <dbReference type="Rhea" id="RHEA:15177"/>
        <dbReference type="ChEBI" id="CHEBI:15377"/>
        <dbReference type="ChEBI" id="CHEBI:15378"/>
        <dbReference type="ChEBI" id="CHEBI:16870"/>
        <dbReference type="ChEBI" id="CHEBI:28868"/>
        <dbReference type="ChEBI" id="CHEBI:58168"/>
        <dbReference type="EC" id="3.1.1.5"/>
    </reaction>
</comment>
<dbReference type="GO" id="GO:0004622">
    <property type="term" value="F:phosphatidylcholine lysophospholipase activity"/>
    <property type="evidence" value="ECO:0007669"/>
    <property type="project" value="UniProtKB-EC"/>
</dbReference>
<dbReference type="OrthoDB" id="4084751at2759"/>
<organism evidence="12 13">
    <name type="scientific">Scheffersomyces spartinae</name>
    <dbReference type="NCBI Taxonomy" id="45513"/>
    <lineage>
        <taxon>Eukaryota</taxon>
        <taxon>Fungi</taxon>
        <taxon>Dikarya</taxon>
        <taxon>Ascomycota</taxon>
        <taxon>Saccharomycotina</taxon>
        <taxon>Pichiomycetes</taxon>
        <taxon>Debaryomycetaceae</taxon>
        <taxon>Scheffersomyces</taxon>
    </lineage>
</organism>
<keyword evidence="5 9" id="KW-0442">Lipid degradation</keyword>
<evidence type="ECO:0000256" key="9">
    <source>
        <dbReference type="PROSITE-ProRule" id="PRU00555"/>
    </source>
</evidence>
<reference evidence="12" key="1">
    <citation type="submission" date="2021-03" db="EMBL/GenBank/DDBJ databases">
        <authorList>
            <person name="Palmer J.M."/>
        </authorList>
    </citation>
    <scope>NUCLEOTIDE SEQUENCE</scope>
    <source>
        <strain evidence="12">ARV_011</strain>
    </source>
</reference>
<keyword evidence="6 9" id="KW-0443">Lipid metabolism</keyword>
<evidence type="ECO:0000259" key="11">
    <source>
        <dbReference type="PROSITE" id="PS51210"/>
    </source>
</evidence>
<evidence type="ECO:0000256" key="10">
    <source>
        <dbReference type="RuleBase" id="RU362103"/>
    </source>
</evidence>
<dbReference type="InterPro" id="IPR002642">
    <property type="entry name" value="LysoPLipase_cat_dom"/>
</dbReference>
<sequence>MSYCLPLPDLSHEGPSPEGAALFDLGKFFGQGSNPGASGTSGTSEGEAVSLSSVVAAYINTVENPFAYAPKATLCPLGKPWARKAGSLGDAEKSYVSQRQAKTNVALVEFLDLCNMKGFNASAFVSNISISRNLTIALAVSGGSYRTQFVGAGNLLATDNRYDRAKLDGLGGLMQASTYVTSLSGGSWLVGSLACNDWIPVNKIVDGTYKLWDVSTTFLAPRGLLNVLGNTITYADMILAIKSKLFAGFATSFVDVWGRLLSTQMFTDKKYGISFKWSDVTLLSLFVSHDMPFPIMVSAGRDPGTYVINTNSTVYEFSPYDFASWDPAINSLIDTPYLGSRVVGGTPVSCYQNFDNAGFMIGTSSSVFAVLLLDINKNTLIPKFIVNLINGVYTFLSLRQDVAIIPNPFRGVTNGNNAAIRQARDLNLVDGGVDGQNIPFSPLIHPARQVDIIFAYDNSADTKDHWPDGSAMVNTYLRQFSSVGRNIMFPPVPSNEDFLAQGLTQKQVFFGCYASELDYIVDAHKDLNIKDTDIPLIVYTPNRKYSYSSNTDTYQLQYPEEQRDAMIDNGFDIAANFVDSEFRKCVGCAIIRRTQERNGTPQSEECKACFDRYCWRGQAATSI</sequence>
<evidence type="ECO:0000256" key="1">
    <source>
        <dbReference type="ARBA" id="ARBA00008780"/>
    </source>
</evidence>
<dbReference type="Pfam" id="PF01735">
    <property type="entry name" value="PLA2_B"/>
    <property type="match status" value="1"/>
</dbReference>
<evidence type="ECO:0000256" key="6">
    <source>
        <dbReference type="ARBA" id="ARBA00023098"/>
    </source>
</evidence>
<proteinExistence type="inferred from homology"/>
<comment type="caution">
    <text evidence="12">The sequence shown here is derived from an EMBL/GenBank/DDBJ whole genome shotgun (WGS) entry which is preliminary data.</text>
</comment>
<evidence type="ECO:0000256" key="3">
    <source>
        <dbReference type="ARBA" id="ARBA00022729"/>
    </source>
</evidence>
<evidence type="ECO:0000256" key="7">
    <source>
        <dbReference type="ARBA" id="ARBA00023180"/>
    </source>
</evidence>
<dbReference type="GO" id="GO:0005576">
    <property type="term" value="C:extracellular region"/>
    <property type="evidence" value="ECO:0007669"/>
    <property type="project" value="TreeGrafter"/>
</dbReference>
<comment type="similarity">
    <text evidence="1 10">Belongs to the lysophospholipase family.</text>
</comment>
<keyword evidence="3" id="KW-0732">Signal</keyword>
<dbReference type="Proteomes" id="UP000790833">
    <property type="component" value="Unassembled WGS sequence"/>
</dbReference>
<evidence type="ECO:0000256" key="5">
    <source>
        <dbReference type="ARBA" id="ARBA00022963"/>
    </source>
</evidence>
<comment type="function">
    <text evidence="8">Catalyzes the release of fatty acids from lysophospholipids. Phospholipase B may well contribute to pathogenicity by abetting the fungus in damaging and traversing host cell membranes, processes which likely increase the rapidity of disseminated infection.</text>
</comment>